<dbReference type="GO" id="GO:0016757">
    <property type="term" value="F:glycosyltransferase activity"/>
    <property type="evidence" value="ECO:0007669"/>
    <property type="project" value="UniProtKB-KW"/>
</dbReference>
<organism evidence="2 3">
    <name type="scientific">Rhodocytophaga aerolata</name>
    <dbReference type="NCBI Taxonomy" id="455078"/>
    <lineage>
        <taxon>Bacteria</taxon>
        <taxon>Pseudomonadati</taxon>
        <taxon>Bacteroidota</taxon>
        <taxon>Cytophagia</taxon>
        <taxon>Cytophagales</taxon>
        <taxon>Rhodocytophagaceae</taxon>
        <taxon>Rhodocytophaga</taxon>
    </lineage>
</organism>
<reference evidence="2" key="1">
    <citation type="submission" date="2023-07" db="EMBL/GenBank/DDBJ databases">
        <title>The genome sequence of Rhodocytophaga aerolata KACC 12507.</title>
        <authorList>
            <person name="Zhang X."/>
        </authorList>
    </citation>
    <scope>NUCLEOTIDE SEQUENCE</scope>
    <source>
        <strain evidence="2">KACC 12507</strain>
    </source>
</reference>
<dbReference type="EC" id="2.4.-.-" evidence="2"/>
<sequence length="380" mass="43775">MRIAFVSTMSGTPWGGSEELWVKTALEALNQGHTILASVIDWNGIHKKLQVLQNNGALIHLRPRFREYPSNLLSRIKNKIDRTIFNSNPYFEEIKDIIDFEPDVVIFNQTGTYGVLWANSLTYLLDNFSIKYYLICHGSSEHDVLPYDLIKKARKIFENASLIIFASKRNHLNAERELACKIENYKIIRETLSIDDLSVVDWPSEDRVSFASVGRLSIGDKGQDILLSIFNQPHWRTRNWRLNLYGEGDDERYLRDLSKFYNISDRVNFCGYRNIREIWTINHCLLMPSIIEGTPIALMEAMIIGRPSVVSDVGGNAEVITEGLTGFVAGTYHVNCFSKAIERAWASKEEWRNIGLEAHYWSLNNLDLYSHKTFLQYILN</sequence>
<evidence type="ECO:0000313" key="3">
    <source>
        <dbReference type="Proteomes" id="UP001168528"/>
    </source>
</evidence>
<keyword evidence="3" id="KW-1185">Reference proteome</keyword>
<dbReference type="Proteomes" id="UP001168528">
    <property type="component" value="Unassembled WGS sequence"/>
</dbReference>
<dbReference type="CDD" id="cd03801">
    <property type="entry name" value="GT4_PimA-like"/>
    <property type="match status" value="1"/>
</dbReference>
<dbReference type="PANTHER" id="PTHR12526">
    <property type="entry name" value="GLYCOSYLTRANSFERASE"/>
    <property type="match status" value="1"/>
</dbReference>
<feature type="domain" description="Glycosyl transferase family 1" evidence="1">
    <location>
        <begin position="205"/>
        <end position="354"/>
    </location>
</feature>
<dbReference type="RefSeq" id="WP_302039638.1">
    <property type="nucleotide sequence ID" value="NZ_JAUKPO010000014.1"/>
</dbReference>
<name>A0ABT8R9T3_9BACT</name>
<dbReference type="EMBL" id="JAUKPO010000014">
    <property type="protein sequence ID" value="MDO1448837.1"/>
    <property type="molecule type" value="Genomic_DNA"/>
</dbReference>
<evidence type="ECO:0000313" key="2">
    <source>
        <dbReference type="EMBL" id="MDO1448837.1"/>
    </source>
</evidence>
<dbReference type="Pfam" id="PF00534">
    <property type="entry name" value="Glycos_transf_1"/>
    <property type="match status" value="1"/>
</dbReference>
<comment type="caution">
    <text evidence="2">The sequence shown here is derived from an EMBL/GenBank/DDBJ whole genome shotgun (WGS) entry which is preliminary data.</text>
</comment>
<dbReference type="InterPro" id="IPR001296">
    <property type="entry name" value="Glyco_trans_1"/>
</dbReference>
<proteinExistence type="predicted"/>
<dbReference type="Gene3D" id="3.40.50.2000">
    <property type="entry name" value="Glycogen Phosphorylase B"/>
    <property type="match status" value="2"/>
</dbReference>
<keyword evidence="2" id="KW-0808">Transferase</keyword>
<keyword evidence="2" id="KW-0328">Glycosyltransferase</keyword>
<gene>
    <name evidence="2" type="ORF">Q0590_21345</name>
</gene>
<evidence type="ECO:0000259" key="1">
    <source>
        <dbReference type="Pfam" id="PF00534"/>
    </source>
</evidence>
<protein>
    <submittedName>
        <fullName evidence="2">Glycosyltransferase family 4 protein</fullName>
        <ecNumber evidence="2">2.4.-.-</ecNumber>
    </submittedName>
</protein>
<dbReference type="SUPFAM" id="SSF53756">
    <property type="entry name" value="UDP-Glycosyltransferase/glycogen phosphorylase"/>
    <property type="match status" value="1"/>
</dbReference>
<accession>A0ABT8R9T3</accession>